<name>A0A1H2R3J8_9FLAO</name>
<evidence type="ECO:0000256" key="3">
    <source>
        <dbReference type="PIRSR" id="PIRSR607837-1"/>
    </source>
</evidence>
<feature type="binding site" evidence="3">
    <location>
        <position position="134"/>
    </location>
    <ligand>
        <name>a divalent metal cation</name>
        <dbReference type="ChEBI" id="CHEBI:60240"/>
    </ligand>
</feature>
<reference evidence="5" key="1">
    <citation type="submission" date="2016-10" db="EMBL/GenBank/DDBJ databases">
        <authorList>
            <person name="Varghese N."/>
            <person name="Submissions S."/>
        </authorList>
    </citation>
    <scope>NUCLEOTIDE SEQUENCE [LARGE SCALE GENOMIC DNA]</scope>
    <source>
        <strain evidence="5">DSM 25030</strain>
    </source>
</reference>
<dbReference type="EMBL" id="FNMY01000001">
    <property type="protein sequence ID" value="SDW13931.1"/>
    <property type="molecule type" value="Genomic_DNA"/>
</dbReference>
<dbReference type="Gene3D" id="1.20.120.450">
    <property type="entry name" value="dinb family like domain"/>
    <property type="match status" value="1"/>
</dbReference>
<evidence type="ECO:0000313" key="5">
    <source>
        <dbReference type="Proteomes" id="UP000199592"/>
    </source>
</evidence>
<protein>
    <submittedName>
        <fullName evidence="4">Uncharacterized damage-inducible protein DinB (Forms a four-helix bundle)</fullName>
    </submittedName>
</protein>
<sequence>MTKDILKDLIEQNRTTCDFTYNAITQENSTLKLNEDTASIGFIFRHLGEIMHLLLQFLGVPTEVQNTTMGQTDNGEVYNREGSKILVDEGYQKLYGLLESLSEEEWAEQIETPFFGQISRAKLLGHILYHNTYHCGQITLTLKRGKQM</sequence>
<evidence type="ECO:0000313" key="4">
    <source>
        <dbReference type="EMBL" id="SDW13931.1"/>
    </source>
</evidence>
<gene>
    <name evidence="4" type="ORF">SAMN04487892_0468</name>
</gene>
<keyword evidence="2 3" id="KW-0479">Metal-binding</keyword>
<dbReference type="OrthoDB" id="824606at2"/>
<evidence type="ECO:0000256" key="1">
    <source>
        <dbReference type="ARBA" id="ARBA00008635"/>
    </source>
</evidence>
<dbReference type="AlphaFoldDB" id="A0A1H2R3J8"/>
<dbReference type="STRING" id="1073328.SAMN05216294_1817"/>
<dbReference type="RefSeq" id="WP_090294553.1">
    <property type="nucleotide sequence ID" value="NZ_FNKI01000002.1"/>
</dbReference>
<dbReference type="Proteomes" id="UP000199592">
    <property type="component" value="Unassembled WGS sequence"/>
</dbReference>
<organism evidence="4 5">
    <name type="scientific">Flagellimonas zhangzhouensis</name>
    <dbReference type="NCBI Taxonomy" id="1073328"/>
    <lineage>
        <taxon>Bacteria</taxon>
        <taxon>Pseudomonadati</taxon>
        <taxon>Bacteroidota</taxon>
        <taxon>Flavobacteriia</taxon>
        <taxon>Flavobacteriales</taxon>
        <taxon>Flavobacteriaceae</taxon>
        <taxon>Flagellimonas</taxon>
    </lineage>
</organism>
<dbReference type="Pfam" id="PF05163">
    <property type="entry name" value="DinB"/>
    <property type="match status" value="1"/>
</dbReference>
<feature type="binding site" evidence="3">
    <location>
        <position position="130"/>
    </location>
    <ligand>
        <name>a divalent metal cation</name>
        <dbReference type="ChEBI" id="CHEBI:60240"/>
    </ligand>
</feature>
<keyword evidence="5" id="KW-1185">Reference proteome</keyword>
<accession>A0A1H2R3J8</accession>
<comment type="similarity">
    <text evidence="1">Belongs to the DinB family.</text>
</comment>
<dbReference type="InterPro" id="IPR034660">
    <property type="entry name" value="DinB/YfiT-like"/>
</dbReference>
<proteinExistence type="inferred from homology"/>
<evidence type="ECO:0000256" key="2">
    <source>
        <dbReference type="ARBA" id="ARBA00022723"/>
    </source>
</evidence>
<dbReference type="SUPFAM" id="SSF109854">
    <property type="entry name" value="DinB/YfiT-like putative metalloenzymes"/>
    <property type="match status" value="1"/>
</dbReference>
<dbReference type="InterPro" id="IPR007837">
    <property type="entry name" value="DinB"/>
</dbReference>
<dbReference type="GO" id="GO:0046872">
    <property type="term" value="F:metal ion binding"/>
    <property type="evidence" value="ECO:0007669"/>
    <property type="project" value="UniProtKB-KW"/>
</dbReference>